<evidence type="ECO:0000313" key="1">
    <source>
        <dbReference type="EMBL" id="OAA66937.1"/>
    </source>
</evidence>
<evidence type="ECO:0000313" key="2">
    <source>
        <dbReference type="Proteomes" id="UP000076874"/>
    </source>
</evidence>
<reference evidence="1 2" key="1">
    <citation type="journal article" date="2016" name="Genome Biol. Evol.">
        <title>Divergent and convergent evolution of fungal pathogenicity.</title>
        <authorList>
            <person name="Shang Y."/>
            <person name="Xiao G."/>
            <person name="Zheng P."/>
            <person name="Cen K."/>
            <person name="Zhan S."/>
            <person name="Wang C."/>
        </authorList>
    </citation>
    <scope>NUCLEOTIDE SEQUENCE [LARGE SCALE GENOMIC DNA]</scope>
    <source>
        <strain evidence="1 2">RCEF 264</strain>
    </source>
</reference>
<dbReference type="EMBL" id="AZHD01000002">
    <property type="protein sequence ID" value="OAA66937.1"/>
    <property type="molecule type" value="Genomic_DNA"/>
</dbReference>
<dbReference type="InterPro" id="IPR021295">
    <property type="entry name" value="DUF2867"/>
</dbReference>
<proteinExistence type="predicted"/>
<dbReference type="OrthoDB" id="5350490at2759"/>
<keyword evidence="2" id="KW-1185">Reference proteome</keyword>
<protein>
    <recommendedName>
        <fullName evidence="3">DUF2867 domain-containing protein</fullName>
    </recommendedName>
</protein>
<evidence type="ECO:0008006" key="3">
    <source>
        <dbReference type="Google" id="ProtNLM"/>
    </source>
</evidence>
<sequence length="171" mass="19149">MSPLYKSAYYVDAFAIPLPAQRSKDYRPDVLAHALFGKPPAWFFMLMWIRDRAMSLYGVKTSHDMQTGAQGKGVDTIGIFPVIARTETETVLGEKDKHLDFQTSILVRDRKASDGWQNGGDDHPGKEVVATTMVHCHGLLGKAYMTVIKPFHILIVRYSLSRVPGKVAQKE</sequence>
<dbReference type="AlphaFoldDB" id="A0A167Z0V7"/>
<organism evidence="1 2">
    <name type="scientific">Niveomyces insectorum RCEF 264</name>
    <dbReference type="NCBI Taxonomy" id="1081102"/>
    <lineage>
        <taxon>Eukaryota</taxon>
        <taxon>Fungi</taxon>
        <taxon>Dikarya</taxon>
        <taxon>Ascomycota</taxon>
        <taxon>Pezizomycotina</taxon>
        <taxon>Sordariomycetes</taxon>
        <taxon>Hypocreomycetidae</taxon>
        <taxon>Hypocreales</taxon>
        <taxon>Cordycipitaceae</taxon>
        <taxon>Niveomyces</taxon>
    </lineage>
</organism>
<comment type="caution">
    <text evidence="1">The sequence shown here is derived from an EMBL/GenBank/DDBJ whole genome shotgun (WGS) entry which is preliminary data.</text>
</comment>
<dbReference type="Pfam" id="PF11066">
    <property type="entry name" value="DUF2867"/>
    <property type="match status" value="1"/>
</dbReference>
<name>A0A167Z0V7_9HYPO</name>
<gene>
    <name evidence="1" type="ORF">SPI_01513</name>
</gene>
<accession>A0A167Z0V7</accession>
<dbReference type="Proteomes" id="UP000076874">
    <property type="component" value="Unassembled WGS sequence"/>
</dbReference>